<reference evidence="2" key="1">
    <citation type="submission" date="2015-05" db="EMBL/GenBank/DDBJ databases">
        <authorList>
            <person name="Rodrigo-Torres Lidia"/>
            <person name="Arahal R.David."/>
        </authorList>
    </citation>
    <scope>NUCLEOTIDE SEQUENCE [LARGE SCALE GENOMIC DNA]</scope>
    <source>
        <strain evidence="2">CECT 7321</strain>
    </source>
</reference>
<dbReference type="AlphaFoldDB" id="A0A0H5CXN5"/>
<proteinExistence type="predicted"/>
<dbReference type="Proteomes" id="UP000043764">
    <property type="component" value="Unassembled WGS sequence"/>
</dbReference>
<keyword evidence="2" id="KW-1185">Reference proteome</keyword>
<dbReference type="EMBL" id="CVRL01000005">
    <property type="protein sequence ID" value="CRL09681.1"/>
    <property type="molecule type" value="Genomic_DNA"/>
</dbReference>
<organism evidence="1 2">
    <name type="scientific">Phaeobacter italicus</name>
    <dbReference type="NCBI Taxonomy" id="481446"/>
    <lineage>
        <taxon>Bacteria</taxon>
        <taxon>Pseudomonadati</taxon>
        <taxon>Pseudomonadota</taxon>
        <taxon>Alphaproteobacteria</taxon>
        <taxon>Rhodobacterales</taxon>
        <taxon>Roseobacteraceae</taxon>
        <taxon>Phaeobacter</taxon>
    </lineage>
</organism>
<dbReference type="RefSeq" id="WP_050672481.1">
    <property type="nucleotide sequence ID" value="NZ_CVRL01000005.1"/>
</dbReference>
<dbReference type="STRING" id="481446.NIT7645_00273"/>
<evidence type="ECO:0000313" key="2">
    <source>
        <dbReference type="Proteomes" id="UP000043764"/>
    </source>
</evidence>
<sequence length="94" mass="10067">MQPTHQFRRLIATVPPSCAVIGLAVATACVRVPELEDRLTPDLRGTAYPDLIPLDSALATSPAPAKESQPIEQSLEARAARLQARADALRNAQP</sequence>
<gene>
    <name evidence="1" type="ORF">NIT7321_00513</name>
</gene>
<name>A0A0H5CXN5_9RHOB</name>
<protein>
    <submittedName>
        <fullName evidence="1">Uncharacterized protein</fullName>
    </submittedName>
</protein>
<evidence type="ECO:0000313" key="1">
    <source>
        <dbReference type="EMBL" id="CRL09681.1"/>
    </source>
</evidence>
<accession>A0A0H5CXN5</accession>